<evidence type="ECO:0000313" key="1">
    <source>
        <dbReference type="EMBL" id="OGD03779.1"/>
    </source>
</evidence>
<reference evidence="1 2" key="1">
    <citation type="journal article" date="2016" name="Nat. Commun.">
        <title>Thousands of microbial genomes shed light on interconnected biogeochemical processes in an aquifer system.</title>
        <authorList>
            <person name="Anantharaman K."/>
            <person name="Brown C.T."/>
            <person name="Hug L.A."/>
            <person name="Sharon I."/>
            <person name="Castelle C.J."/>
            <person name="Probst A.J."/>
            <person name="Thomas B.C."/>
            <person name="Singh A."/>
            <person name="Wilkins M.J."/>
            <person name="Karaoz U."/>
            <person name="Brodie E.L."/>
            <person name="Williams K.H."/>
            <person name="Hubbard S.S."/>
            <person name="Banfield J.F."/>
        </authorList>
    </citation>
    <scope>NUCLEOTIDE SEQUENCE [LARGE SCALE GENOMIC DNA]</scope>
</reference>
<gene>
    <name evidence="1" type="ORF">A2989_03800</name>
</gene>
<protein>
    <submittedName>
        <fullName evidence="1">Uncharacterized protein</fullName>
    </submittedName>
</protein>
<evidence type="ECO:0000313" key="2">
    <source>
        <dbReference type="Proteomes" id="UP000177080"/>
    </source>
</evidence>
<proteinExistence type="predicted"/>
<name>A0A1F4ZBM3_9BACT</name>
<accession>A0A1F4ZBM3</accession>
<dbReference type="Proteomes" id="UP000177080">
    <property type="component" value="Unassembled WGS sequence"/>
</dbReference>
<dbReference type="EMBL" id="MEXN01000005">
    <property type="protein sequence ID" value="OGD03779.1"/>
    <property type="molecule type" value="Genomic_DNA"/>
</dbReference>
<sequence>MSRLERNKGMGASGEEVDLFKLYSGQGDKLDVLYRALDGLRKVRQDPNDRGVLNDVLAQREGEFLVKASPQLGGRSPLMLLHEKLDEEQSRANFGQAASIKSSRRGQEDFGPNFGAVFSKKEIMSLPAGVETVHLSAQELINKAVIDRLLRAHPNLKVLQIPESHMRMVGPGIRAILEKRGIELRIGRVRDIPFYDDGGGGKMEHEDGYREKKEVYAALLEGGRKGEIFALMEKHELNEALVAKEYLSGSWKSLSDVASELGLPLSRVQRCISALMCWAGRPIQDKIAQRRAANLEKLVLRLEKAEAQGKERDRLRSECSVGDELPPRELRVARWKDWQRVVTLYRANPDSLERLKERHSGRYRALINYLHIEELGGQNRNFGRIG</sequence>
<comment type="caution">
    <text evidence="1">The sequence shown here is derived from an EMBL/GenBank/DDBJ whole genome shotgun (WGS) entry which is preliminary data.</text>
</comment>
<organism evidence="1 2">
    <name type="scientific">Candidatus Amesbacteria bacterium RIFCSPLOWO2_01_FULL_48_25</name>
    <dbReference type="NCBI Taxonomy" id="1797259"/>
    <lineage>
        <taxon>Bacteria</taxon>
        <taxon>Candidatus Amesiibacteriota</taxon>
    </lineage>
</organism>
<dbReference type="AlphaFoldDB" id="A0A1F4ZBM3"/>
<dbReference type="STRING" id="1797259.A2989_03800"/>